<dbReference type="EMBL" id="CACRYJ010000006">
    <property type="protein sequence ID" value="VZO35194.1"/>
    <property type="molecule type" value="Genomic_DNA"/>
</dbReference>
<sequence length="343" mass="35258">MYSASLRSRPAPSTARVRRRDVDTAAGARARPMLSVLAFALLVGTIVGGQAPAAADVATDDLTWSVAPADNDHGAGRPNFNYSVSPGDVIADAFVVTNLGTAELPLAIYAADGYTTPQGHLDLQPADVAPADLGTWVTLETTEVTLGAGESVEVPFTLAVPVDASPGDHPGGIVAAYTSSADGGTVRLDRRLGSRLHVRVAGEQHVELEISNVHLSQDLAINPVAAAPTVLTYTVTNVGNVRTLAHESVTLGGAGGTAVTGTVEEIMPGSAVERSVVLSGWPLIRVGAELVLTPEAVDGVIGAEVAARASTWALPWGWILVLLLIVAAAVVIGVRRGRRESAA</sequence>
<name>A0A7M4DE80_9MICO</name>
<evidence type="ECO:0008006" key="5">
    <source>
        <dbReference type="Google" id="ProtNLM"/>
    </source>
</evidence>
<evidence type="ECO:0000313" key="4">
    <source>
        <dbReference type="Proteomes" id="UP000419743"/>
    </source>
</evidence>
<accession>A0A7M4DE80</accession>
<protein>
    <recommendedName>
        <fullName evidence="5">DUF916 domain-containing protein</fullName>
    </recommendedName>
</protein>
<keyword evidence="4" id="KW-1185">Reference proteome</keyword>
<comment type="caution">
    <text evidence="3">The sequence shown here is derived from an EMBL/GenBank/DDBJ whole genome shotgun (WGS) entry which is preliminary data.</text>
</comment>
<feature type="transmembrane region" description="Helical" evidence="2">
    <location>
        <begin position="316"/>
        <end position="334"/>
    </location>
</feature>
<keyword evidence="2" id="KW-1133">Transmembrane helix</keyword>
<evidence type="ECO:0000256" key="2">
    <source>
        <dbReference type="SAM" id="Phobius"/>
    </source>
</evidence>
<proteinExistence type="predicted"/>
<reference evidence="3 4" key="1">
    <citation type="submission" date="2019-11" db="EMBL/GenBank/DDBJ databases">
        <authorList>
            <person name="Criscuolo A."/>
        </authorList>
    </citation>
    <scope>NUCLEOTIDE SEQUENCE [LARGE SCALE GENOMIC DNA]</scope>
    <source>
        <strain evidence="3">CIP111667</strain>
    </source>
</reference>
<dbReference type="AlphaFoldDB" id="A0A7M4DE80"/>
<organism evidence="3 4">
    <name type="scientific">Occultella aeris</name>
    <dbReference type="NCBI Taxonomy" id="2761496"/>
    <lineage>
        <taxon>Bacteria</taxon>
        <taxon>Bacillati</taxon>
        <taxon>Actinomycetota</taxon>
        <taxon>Actinomycetes</taxon>
        <taxon>Micrococcales</taxon>
        <taxon>Ruaniaceae</taxon>
        <taxon>Occultella</taxon>
    </lineage>
</organism>
<evidence type="ECO:0000256" key="1">
    <source>
        <dbReference type="SAM" id="MobiDB-lite"/>
    </source>
</evidence>
<dbReference type="RefSeq" id="WP_156738982.1">
    <property type="nucleotide sequence ID" value="NZ_CACRYJ010000006.1"/>
</dbReference>
<keyword evidence="2" id="KW-0812">Transmembrane</keyword>
<feature type="region of interest" description="Disordered" evidence="1">
    <location>
        <begin position="1"/>
        <end position="22"/>
    </location>
</feature>
<keyword evidence="2" id="KW-0472">Membrane</keyword>
<evidence type="ECO:0000313" key="3">
    <source>
        <dbReference type="EMBL" id="VZO35194.1"/>
    </source>
</evidence>
<gene>
    <name evidence="3" type="ORF">HALOF300_00420</name>
</gene>
<dbReference type="Proteomes" id="UP000419743">
    <property type="component" value="Unassembled WGS sequence"/>
</dbReference>